<sequence>MGEVQSSPGGAPELPASSATGLDVDDCASGNSTVDDSEVDSQGTLHEDEDDNDGQGINGLRGAGTGGRLGNEKWVCEEMPRSIVTRIEPGTDKGVQMKRDVLVINGETHFRAGVIQPPIKATIVGTSRSDVVELAVNKTRLSENVVRIQGETHYRATIIGEEVKATIIDTRMNGSRCQQPSRAKTRPKAPIRRKTSGQPLTSWQAEPIGRKPVLKSRPKAPVRPGQSLTAEPVGMEQDASFAKSDDEISIVTDCDNDFANMSVSDNALQYILSMQSPPVDEPEKPRGLPVEICKPNNVQNLKKDIVVRFRDINAVDRFIDLAFDTSVLERIPTVGTWTPNEEDQKYLSYIEYVIRSGFDFPAHSIGKLLILPVRQPYSSLQPLSFFSLIVARLVYLSTQAGQKVDPTVPFVELFVVPIDVSLVTGPSTQSKAISFSSIYRNQEGSIPQVIFEMSTRGYCIVEFPVAWKHAIGRIKRLYKAVALYAQVAMSSPNVIWKEQFNGIESGRFTGFIQSRLRSFWQMRKPRMDVEWPVPALETSLQLVTALLEDTEDRMLVNELPALSLWVFELFERISNVCLSRMLSFMDIDVNAFVLPENKVPEKYGSSVMRTYIYSACKNCGIHADLGLLTIAPRATVPGLHVFDSIKSRWENLDHQLDENQVCIFAGETLAKITNGAIRPTLHAVFEDGNSANLPANREMRMSMPFFQRWNPETVLSCNESTDESKLTVGEFTMNELYDNRWWRTPTNVLTITPDF</sequence>
<feature type="compositionally biased region" description="Gly residues" evidence="1">
    <location>
        <begin position="56"/>
        <end position="69"/>
    </location>
</feature>
<dbReference type="EMBL" id="HBHK01010003">
    <property type="protein sequence ID" value="CAD9678683.1"/>
    <property type="molecule type" value="Transcribed_RNA"/>
</dbReference>
<gene>
    <name evidence="2" type="ORF">QSP1433_LOCUS6274</name>
    <name evidence="3" type="ORF">QSP1433_LOCUS6342</name>
</gene>
<feature type="compositionally biased region" description="Polar residues" evidence="1">
    <location>
        <begin position="173"/>
        <end position="182"/>
    </location>
</feature>
<dbReference type="Gene3D" id="2.60.120.330">
    <property type="entry name" value="B-lactam Antibiotic, Isopenicillin N Synthase, Chain"/>
    <property type="match status" value="1"/>
</dbReference>
<evidence type="ECO:0000313" key="2">
    <source>
        <dbReference type="EMBL" id="CAD9678683.1"/>
    </source>
</evidence>
<evidence type="ECO:0008006" key="4">
    <source>
        <dbReference type="Google" id="ProtNLM"/>
    </source>
</evidence>
<protein>
    <recommendedName>
        <fullName evidence="4">Isopenicillin N synthase-like Fe(2+) 2OG dioxygenase domain-containing protein</fullName>
    </recommendedName>
</protein>
<feature type="compositionally biased region" description="Basic residues" evidence="1">
    <location>
        <begin position="183"/>
        <end position="195"/>
    </location>
</feature>
<dbReference type="EMBL" id="HBHK01010114">
    <property type="protein sequence ID" value="CAD9678870.1"/>
    <property type="molecule type" value="Transcribed_RNA"/>
</dbReference>
<evidence type="ECO:0000313" key="3">
    <source>
        <dbReference type="EMBL" id="CAD9678870.1"/>
    </source>
</evidence>
<proteinExistence type="predicted"/>
<feature type="region of interest" description="Disordered" evidence="1">
    <location>
        <begin position="1"/>
        <end position="73"/>
    </location>
</feature>
<dbReference type="AlphaFoldDB" id="A0A7S2RRG0"/>
<name>A0A7S2RRG0_9STRA</name>
<feature type="region of interest" description="Disordered" evidence="1">
    <location>
        <begin position="173"/>
        <end position="203"/>
    </location>
</feature>
<feature type="compositionally biased region" description="Polar residues" evidence="1">
    <location>
        <begin position="29"/>
        <end position="44"/>
    </location>
</feature>
<dbReference type="InterPro" id="IPR027443">
    <property type="entry name" value="IPNS-like_sf"/>
</dbReference>
<reference evidence="2" key="1">
    <citation type="submission" date="2021-01" db="EMBL/GenBank/DDBJ databases">
        <authorList>
            <person name="Corre E."/>
            <person name="Pelletier E."/>
            <person name="Niang G."/>
            <person name="Scheremetjew M."/>
            <person name="Finn R."/>
            <person name="Kale V."/>
            <person name="Holt S."/>
            <person name="Cochrane G."/>
            <person name="Meng A."/>
            <person name="Brown T."/>
            <person name="Cohen L."/>
        </authorList>
    </citation>
    <scope>NUCLEOTIDE SEQUENCE</scope>
    <source>
        <strain evidence="2">NY070348D</strain>
    </source>
</reference>
<evidence type="ECO:0000256" key="1">
    <source>
        <dbReference type="SAM" id="MobiDB-lite"/>
    </source>
</evidence>
<accession>A0A7S2RRG0</accession>
<organism evidence="2">
    <name type="scientific">Mucochytrium quahogii</name>
    <dbReference type="NCBI Taxonomy" id="96639"/>
    <lineage>
        <taxon>Eukaryota</taxon>
        <taxon>Sar</taxon>
        <taxon>Stramenopiles</taxon>
        <taxon>Bigyra</taxon>
        <taxon>Labyrinthulomycetes</taxon>
        <taxon>Thraustochytrida</taxon>
        <taxon>Thraustochytriidae</taxon>
        <taxon>Mucochytrium</taxon>
    </lineage>
</organism>
<dbReference type="SUPFAM" id="SSF51197">
    <property type="entry name" value="Clavaminate synthase-like"/>
    <property type="match status" value="1"/>
</dbReference>